<dbReference type="GO" id="GO:0042910">
    <property type="term" value="F:xenobiotic transmembrane transporter activity"/>
    <property type="evidence" value="ECO:0007669"/>
    <property type="project" value="TreeGrafter"/>
</dbReference>
<feature type="transmembrane region" description="Helical" evidence="1">
    <location>
        <begin position="883"/>
        <end position="907"/>
    </location>
</feature>
<evidence type="ECO:0000256" key="1">
    <source>
        <dbReference type="SAM" id="Phobius"/>
    </source>
</evidence>
<dbReference type="Pfam" id="PF00873">
    <property type="entry name" value="ACR_tran"/>
    <property type="match status" value="1"/>
</dbReference>
<dbReference type="PRINTS" id="PR00702">
    <property type="entry name" value="ACRIFLAVINRP"/>
</dbReference>
<feature type="transmembrane region" description="Helical" evidence="1">
    <location>
        <begin position="330"/>
        <end position="349"/>
    </location>
</feature>
<dbReference type="SUPFAM" id="SSF82693">
    <property type="entry name" value="Multidrug efflux transporter AcrB pore domain, PN1, PN2, PC1 and PC2 subdomains"/>
    <property type="match status" value="1"/>
</dbReference>
<dbReference type="PANTHER" id="PTHR32063">
    <property type="match status" value="1"/>
</dbReference>
<feature type="transmembrane region" description="Helical" evidence="1">
    <location>
        <begin position="521"/>
        <end position="543"/>
    </location>
</feature>
<keyword evidence="1" id="KW-1133">Transmembrane helix</keyword>
<keyword evidence="1" id="KW-0472">Membrane</keyword>
<evidence type="ECO:0000313" key="3">
    <source>
        <dbReference type="Proteomes" id="UP000322139"/>
    </source>
</evidence>
<dbReference type="InterPro" id="IPR001036">
    <property type="entry name" value="Acrflvin-R"/>
</dbReference>
<dbReference type="Gene3D" id="3.30.70.1430">
    <property type="entry name" value="Multidrug efflux transporter AcrB pore domain"/>
    <property type="match status" value="2"/>
</dbReference>
<protein>
    <submittedName>
        <fullName evidence="2">Efflux RND transporter permease subunit</fullName>
    </submittedName>
</protein>
<feature type="transmembrane region" description="Helical" evidence="1">
    <location>
        <begin position="928"/>
        <end position="948"/>
    </location>
</feature>
<proteinExistence type="predicted"/>
<comment type="caution">
    <text evidence="2">The sequence shown here is derived from an EMBL/GenBank/DDBJ whole genome shotgun (WGS) entry which is preliminary data.</text>
</comment>
<feature type="transmembrane region" description="Helical" evidence="1">
    <location>
        <begin position="455"/>
        <end position="481"/>
    </location>
</feature>
<feature type="transmembrane region" description="Helical" evidence="1">
    <location>
        <begin position="857"/>
        <end position="877"/>
    </location>
</feature>
<feature type="transmembrane region" description="Helical" evidence="1">
    <location>
        <begin position="382"/>
        <end position="407"/>
    </location>
</feature>
<gene>
    <name evidence="2" type="ORF">FZD51_03590</name>
</gene>
<feature type="transmembrane region" description="Helical" evidence="1">
    <location>
        <begin position="12"/>
        <end position="29"/>
    </location>
</feature>
<dbReference type="AlphaFoldDB" id="A0A5D4RIL2"/>
<dbReference type="SUPFAM" id="SSF82866">
    <property type="entry name" value="Multidrug efflux transporter AcrB transmembrane domain"/>
    <property type="match status" value="2"/>
</dbReference>
<dbReference type="Gene3D" id="1.20.1640.10">
    <property type="entry name" value="Multidrug efflux transporter AcrB transmembrane domain"/>
    <property type="match status" value="2"/>
</dbReference>
<dbReference type="EMBL" id="VTER01000002">
    <property type="protein sequence ID" value="TYS51137.1"/>
    <property type="molecule type" value="Genomic_DNA"/>
</dbReference>
<reference evidence="2 3" key="1">
    <citation type="submission" date="2019-08" db="EMBL/GenBank/DDBJ databases">
        <title>Bacillus genomes from the desert of Cuatro Cienegas, Coahuila.</title>
        <authorList>
            <person name="Olmedo-Alvarez G."/>
        </authorList>
    </citation>
    <scope>NUCLEOTIDE SEQUENCE [LARGE SCALE GENOMIC DNA]</scope>
    <source>
        <strain evidence="2 3">CH446_14T</strain>
    </source>
</reference>
<feature type="transmembrane region" description="Helical" evidence="1">
    <location>
        <begin position="356"/>
        <end position="376"/>
    </location>
</feature>
<feature type="transmembrane region" description="Helical" evidence="1">
    <location>
        <begin position="427"/>
        <end position="449"/>
    </location>
</feature>
<sequence length="1013" mass="113113">MGWLKLLLERKLIVGFSLLLLIVISVVFIEKLENQFYPEINYDTATISAYAENIPALDVEEKITFPIEEKIGGIEGINSFESTSSEGLSTIKVTFQEDHGDEAFNHLKEAMSEIQSELPMVNELETLRSTTSQFYEMFMDLHDGDISTMTAFAESTLKPRLEALPEVLKVRVVGQNEKSVEIKLNQEQMKRYNLEYNDIETILKQHNSNVSFGKNIEDVDQTALRWDTSLQTVEQIKDIIIPAGQGVVFLNNIAEITVEETRNNQELWRDGSADYVWVSIGRTNGVTQAEMTDAVRSELKKIKQEGHVEGFSLEETIVQSDFVKDSIGSLQMNVIYGGILVVIVLLLVLRNFGATAIIGMSIPVTVLLTFLLMALFDLSVNLISILGLGIALGMIVDSSIVIMESIYKKKEQGLDDRTATLLGTKEVFTPVLASTLTTMTVFLPIGLISGEIGEFAKILSIVIVLSQITSAIISFTLIPVLSEKFLKVKKKEGVKKENQLLSRYNRYIDWMSKNTKRKLGVMFLFLLVTASSLLLTLAVPVTLVPDFYNRQAEFYVGLEQNTTPEDRERVAQGISEFLSETPDIAGYNVRKLDRNRMYIYVKMTPEDKATKTQDEINKSIHENLRKMSQDYPVTASGSVTYPIQISVKGTEYDQIQAVTEGLIAELSKIDGVQGLTSTLENSQAEKMVRINRTNLLEDRLSPSDIKEELDLLSSSESLGSVPYEGTKVPVNLSFDANLHEQGTLEDITISTINGDEPLSKYITYEDVSSPYEIKHQNGERTIQVVGDIAGRDMGAVSSDIEKTVNQYKLDPGYSIDIGGGIQQQQENSKEMYLVLVLALLLVFAIMSIQFNSLIHPIVVMFVIPLTLTGVLIGLFITQTELNLLSAMGMLILIGIVVNNGILLIDRIKQLRLEKMPRYESIKAACKERIRPIFITFITTVFGAIPLAITTGHAGQYQKPMAIALIFGLSFSVLVTLLFVPVVYVLFEDSISKIKRIFIKKKEPIPKDKSNHSI</sequence>
<keyword evidence="1" id="KW-0812">Transmembrane</keyword>
<accession>A0A5D4RIL2</accession>
<dbReference type="InterPro" id="IPR027463">
    <property type="entry name" value="AcrB_DN_DC_subdom"/>
</dbReference>
<dbReference type="GO" id="GO:0005886">
    <property type="term" value="C:plasma membrane"/>
    <property type="evidence" value="ECO:0007669"/>
    <property type="project" value="TreeGrafter"/>
</dbReference>
<name>A0A5D4RIL2_9BACI</name>
<organism evidence="2 3">
    <name type="scientific">Bacillus infantis</name>
    <dbReference type="NCBI Taxonomy" id="324767"/>
    <lineage>
        <taxon>Bacteria</taxon>
        <taxon>Bacillati</taxon>
        <taxon>Bacillota</taxon>
        <taxon>Bacilli</taxon>
        <taxon>Bacillales</taxon>
        <taxon>Bacillaceae</taxon>
        <taxon>Bacillus</taxon>
    </lineage>
</organism>
<dbReference type="Gene3D" id="3.30.70.1320">
    <property type="entry name" value="Multidrug efflux transporter AcrB pore domain like"/>
    <property type="match status" value="1"/>
</dbReference>
<dbReference type="Gene3D" id="3.30.2090.10">
    <property type="entry name" value="Multidrug efflux transporter AcrB TolC docking domain, DN and DC subdomains"/>
    <property type="match status" value="2"/>
</dbReference>
<dbReference type="PANTHER" id="PTHR32063:SF0">
    <property type="entry name" value="SWARMING MOTILITY PROTEIN SWRC"/>
    <property type="match status" value="1"/>
</dbReference>
<feature type="transmembrane region" description="Helical" evidence="1">
    <location>
        <begin position="831"/>
        <end position="850"/>
    </location>
</feature>
<feature type="transmembrane region" description="Helical" evidence="1">
    <location>
        <begin position="960"/>
        <end position="986"/>
    </location>
</feature>
<evidence type="ECO:0000313" key="2">
    <source>
        <dbReference type="EMBL" id="TYS51137.1"/>
    </source>
</evidence>
<dbReference type="Proteomes" id="UP000322139">
    <property type="component" value="Unassembled WGS sequence"/>
</dbReference>
<dbReference type="RefSeq" id="WP_148973515.1">
    <property type="nucleotide sequence ID" value="NZ_VTER01000002.1"/>
</dbReference>
<dbReference type="SUPFAM" id="SSF82714">
    <property type="entry name" value="Multidrug efflux transporter AcrB TolC docking domain, DN and DC subdomains"/>
    <property type="match status" value="1"/>
</dbReference>
<dbReference type="Gene3D" id="3.30.70.1440">
    <property type="entry name" value="Multidrug efflux transporter AcrB pore domain"/>
    <property type="match status" value="1"/>
</dbReference>